<keyword evidence="1" id="KW-1133">Transmembrane helix</keyword>
<comment type="caution">
    <text evidence="2">The sequence shown here is derived from an EMBL/GenBank/DDBJ whole genome shotgun (WGS) entry which is preliminary data.</text>
</comment>
<feature type="transmembrane region" description="Helical" evidence="1">
    <location>
        <begin position="55"/>
        <end position="75"/>
    </location>
</feature>
<gene>
    <name evidence="2" type="ORF">SDC9_83950</name>
</gene>
<dbReference type="EMBL" id="VSSQ01007910">
    <property type="protein sequence ID" value="MPM37340.1"/>
    <property type="molecule type" value="Genomic_DNA"/>
</dbReference>
<sequence>MIYGDYPVKNSNYQDPLELNTYTYVPDITAIMQSGNLYIYCMENPIMYIDSEGEVAWFIVMAIGAGVGALVSGGFQVARNFTNGKNWSDGLGKAMLSGAVSGAIATISIPSIGALGSAIITGAVGTLAGRAIVGDIKSIDDVVNALVVGAGAGALGYGASKVLSGLTQKYFAGLTKEGQKLFLSSINKITNRDLTAIRQTISAGGKAAQVDQLIEKYGYDVVIAAFVSGATTEVIPK</sequence>
<organism evidence="2">
    <name type="scientific">bioreactor metagenome</name>
    <dbReference type="NCBI Taxonomy" id="1076179"/>
    <lineage>
        <taxon>unclassified sequences</taxon>
        <taxon>metagenomes</taxon>
        <taxon>ecological metagenomes</taxon>
    </lineage>
</organism>
<accession>A0A644Z8X6</accession>
<proteinExistence type="predicted"/>
<name>A0A644Z8X6_9ZZZZ</name>
<reference evidence="2" key="1">
    <citation type="submission" date="2019-08" db="EMBL/GenBank/DDBJ databases">
        <authorList>
            <person name="Kucharzyk K."/>
            <person name="Murdoch R.W."/>
            <person name="Higgins S."/>
            <person name="Loffler F."/>
        </authorList>
    </citation>
    <scope>NUCLEOTIDE SEQUENCE</scope>
</reference>
<keyword evidence="1" id="KW-0812">Transmembrane</keyword>
<evidence type="ECO:0000313" key="2">
    <source>
        <dbReference type="EMBL" id="MPM37340.1"/>
    </source>
</evidence>
<dbReference type="AlphaFoldDB" id="A0A644Z8X6"/>
<evidence type="ECO:0000256" key="1">
    <source>
        <dbReference type="SAM" id="Phobius"/>
    </source>
</evidence>
<protein>
    <submittedName>
        <fullName evidence="2">Uncharacterized protein</fullName>
    </submittedName>
</protein>
<keyword evidence="1" id="KW-0472">Membrane</keyword>